<gene>
    <name evidence="2" type="ORF">J2X07_000460</name>
</gene>
<protein>
    <submittedName>
        <fullName evidence="2">EamA domain-containing membrane protein RarD</fullName>
    </submittedName>
</protein>
<evidence type="ECO:0000313" key="2">
    <source>
        <dbReference type="EMBL" id="MDR7071485.1"/>
    </source>
</evidence>
<keyword evidence="1" id="KW-0472">Membrane</keyword>
<feature type="transmembrane region" description="Helical" evidence="1">
    <location>
        <begin position="57"/>
        <end position="76"/>
    </location>
</feature>
<keyword evidence="1" id="KW-1133">Transmembrane helix</keyword>
<reference evidence="2 3" key="1">
    <citation type="submission" date="2023-07" db="EMBL/GenBank/DDBJ databases">
        <title>Sorghum-associated microbial communities from plants grown in Nebraska, USA.</title>
        <authorList>
            <person name="Schachtman D."/>
        </authorList>
    </citation>
    <scope>NUCLEOTIDE SEQUENCE [LARGE SCALE GENOMIC DNA]</scope>
    <source>
        <strain evidence="2 3">BE211</strain>
    </source>
</reference>
<evidence type="ECO:0000313" key="3">
    <source>
        <dbReference type="Proteomes" id="UP001258181"/>
    </source>
</evidence>
<proteinExistence type="predicted"/>
<accession>A0ABU1TW94</accession>
<name>A0ABU1TW94_9BACL</name>
<evidence type="ECO:0000256" key="1">
    <source>
        <dbReference type="SAM" id="Phobius"/>
    </source>
</evidence>
<dbReference type="Proteomes" id="UP001258181">
    <property type="component" value="Unassembled WGS sequence"/>
</dbReference>
<keyword evidence="3" id="KW-1185">Reference proteome</keyword>
<dbReference type="EMBL" id="JAVDWA010000001">
    <property type="protein sequence ID" value="MDR7071485.1"/>
    <property type="molecule type" value="Genomic_DNA"/>
</dbReference>
<dbReference type="RefSeq" id="WP_310256063.1">
    <property type="nucleotide sequence ID" value="NZ_JAVDWA010000001.1"/>
</dbReference>
<keyword evidence="1" id="KW-0812">Transmembrane</keyword>
<sequence>MSLLTTFTPYVGLAVILYAIRQTNRVSNRYIPIFAVVLGVLYAFWQDGKATPAGLLVGLQYALYGIGTVASIKYFITSNGAGNKGATSSGKSS</sequence>
<comment type="caution">
    <text evidence="2">The sequence shown here is derived from an EMBL/GenBank/DDBJ whole genome shotgun (WGS) entry which is preliminary data.</text>
</comment>
<organism evidence="2 3">
    <name type="scientific">Fictibacillus barbaricus</name>
    <dbReference type="NCBI Taxonomy" id="182136"/>
    <lineage>
        <taxon>Bacteria</taxon>
        <taxon>Bacillati</taxon>
        <taxon>Bacillota</taxon>
        <taxon>Bacilli</taxon>
        <taxon>Bacillales</taxon>
        <taxon>Fictibacillaceae</taxon>
        <taxon>Fictibacillus</taxon>
    </lineage>
</organism>
<feature type="transmembrane region" description="Helical" evidence="1">
    <location>
        <begin position="29"/>
        <end position="45"/>
    </location>
</feature>